<accession>A0A4Q2V1W8</accession>
<organism evidence="1 2">
    <name type="scientific">Fusarium oxysporum f. sp. narcissi</name>
    <dbReference type="NCBI Taxonomy" id="451672"/>
    <lineage>
        <taxon>Eukaryota</taxon>
        <taxon>Fungi</taxon>
        <taxon>Dikarya</taxon>
        <taxon>Ascomycota</taxon>
        <taxon>Pezizomycotina</taxon>
        <taxon>Sordariomycetes</taxon>
        <taxon>Hypocreomycetidae</taxon>
        <taxon>Hypocreales</taxon>
        <taxon>Nectriaceae</taxon>
        <taxon>Fusarium</taxon>
        <taxon>Fusarium oxysporum species complex</taxon>
    </lineage>
</organism>
<gene>
    <name evidence="1" type="ORF">BFJ63_vAg16986</name>
</gene>
<evidence type="ECO:0000313" key="1">
    <source>
        <dbReference type="EMBL" id="RYC80130.1"/>
    </source>
</evidence>
<name>A0A4Q2V1W8_FUSOX</name>
<evidence type="ECO:0000313" key="2">
    <source>
        <dbReference type="Proteomes" id="UP000290540"/>
    </source>
</evidence>
<comment type="caution">
    <text evidence="1">The sequence shown here is derived from an EMBL/GenBank/DDBJ whole genome shotgun (WGS) entry which is preliminary data.</text>
</comment>
<dbReference type="EMBL" id="MQTW01000429">
    <property type="protein sequence ID" value="RYC80130.1"/>
    <property type="molecule type" value="Genomic_DNA"/>
</dbReference>
<protein>
    <submittedName>
        <fullName evidence="1">Uncharacterized protein</fullName>
    </submittedName>
</protein>
<sequence>MDNSELRDEWRSFCTDYASKEPESRHVIHKYVDACSGPAVLKLISSATAEKKVKLVHPASIADPEALNKITVVHPKLLSKIDEEDFDIESFDNDEMGDEKFDLDSFVMDDDFHIGDFDIDWHDFAYMIDLDKSTFEIYDPQSTDPVCEYTFAELERFTEAEFIGRYYEDIEEEEDPDNTPQYRFLLAGSFGRHSHKTITSELAGKFQFCSTVGDRPTHLVCTQREYYKKNPMKKVRDAWEHGTPICDAKILLSQAMEADVENYILWPKHESS</sequence>
<dbReference type="AlphaFoldDB" id="A0A4Q2V1W8"/>
<proteinExistence type="predicted"/>
<reference evidence="1 2" key="1">
    <citation type="submission" date="2016-12" db="EMBL/GenBank/DDBJ databases">
        <title>Draft genome sequence of Fusarium oxysporum causing rot on Narcissus.</title>
        <authorList>
            <person name="Armitage A.D."/>
            <person name="Taylor A."/>
            <person name="Clarkson J.P."/>
            <person name="Harrison R.J."/>
            <person name="Jackson A.C."/>
        </authorList>
    </citation>
    <scope>NUCLEOTIDE SEQUENCE [LARGE SCALE GENOMIC DNA]</scope>
    <source>
        <strain evidence="1 2">N139</strain>
    </source>
</reference>
<dbReference type="Proteomes" id="UP000290540">
    <property type="component" value="Unassembled WGS sequence"/>
</dbReference>